<dbReference type="GO" id="GO:0006189">
    <property type="term" value="P:'de novo' IMP biosynthetic process"/>
    <property type="evidence" value="ECO:0007669"/>
    <property type="project" value="UniProtKB-UniRule"/>
</dbReference>
<comment type="similarity">
    <text evidence="6">Belongs to the PurS family.</text>
</comment>
<dbReference type="HAMAP" id="MF_01926">
    <property type="entry name" value="PurS"/>
    <property type="match status" value="1"/>
</dbReference>
<keyword evidence="4 6" id="KW-0658">Purine biosynthesis</keyword>
<dbReference type="NCBIfam" id="NF004630">
    <property type="entry name" value="PRK05974.1"/>
    <property type="match status" value="1"/>
</dbReference>
<keyword evidence="3 6" id="KW-0547">Nucleotide-binding</keyword>
<dbReference type="Pfam" id="PF02700">
    <property type="entry name" value="PurS"/>
    <property type="match status" value="1"/>
</dbReference>
<evidence type="ECO:0000256" key="1">
    <source>
        <dbReference type="ARBA" id="ARBA00022490"/>
    </source>
</evidence>
<evidence type="ECO:0000256" key="3">
    <source>
        <dbReference type="ARBA" id="ARBA00022741"/>
    </source>
</evidence>
<dbReference type="Gene3D" id="3.30.1280.10">
    <property type="entry name" value="Phosphoribosylformylglycinamidine synthase subunit PurS"/>
    <property type="match status" value="1"/>
</dbReference>
<comment type="subcellular location">
    <subcellularLocation>
        <location evidence="6">Cytoplasm</location>
    </subcellularLocation>
</comment>
<comment type="pathway">
    <text evidence="6">Purine metabolism; IMP biosynthesis via de novo pathway; 5-amino-1-(5-phospho-D-ribosyl)imidazole from N(2)-formyl-N(1)-(5-phospho-D-ribosyl)glycinamide: step 1/2.</text>
</comment>
<evidence type="ECO:0000256" key="6">
    <source>
        <dbReference type="HAMAP-Rule" id="MF_01926"/>
    </source>
</evidence>
<dbReference type="NCBIfam" id="TIGR00302">
    <property type="entry name" value="phosphoribosylformylglycinamidine synthase subunit PurS"/>
    <property type="match status" value="1"/>
</dbReference>
<keyword evidence="2 6" id="KW-0436">Ligase</keyword>
<proteinExistence type="inferred from homology"/>
<accession>A0A519BB47</accession>
<keyword evidence="1 6" id="KW-0963">Cytoplasm</keyword>
<dbReference type="EC" id="6.3.5.3" evidence="6"/>
<comment type="subunit">
    <text evidence="6">Part of the FGAM synthase complex composed of 1 PurL, 1 PurQ and 2 PurS subunits.</text>
</comment>
<comment type="function">
    <text evidence="6">Part of the phosphoribosylformylglycinamidine synthase complex involved in the purines biosynthetic pathway. Catalyzes the ATP-dependent conversion of formylglycinamide ribonucleotide (FGAR) and glutamine to yield formylglycinamidine ribonucleotide (FGAM) and glutamate. The FGAM synthase complex is composed of three subunits. PurQ produces an ammonia molecule by converting glutamine to glutamate. PurL transfers the ammonia molecule to FGAR to form FGAM in an ATP-dependent manner. PurS interacts with PurQ and PurL and is thought to assist in the transfer of the ammonia molecule from PurQ to PurL.</text>
</comment>
<evidence type="ECO:0000256" key="5">
    <source>
        <dbReference type="ARBA" id="ARBA00022840"/>
    </source>
</evidence>
<dbReference type="AlphaFoldDB" id="A0A519BB47"/>
<dbReference type="SUPFAM" id="SSF82697">
    <property type="entry name" value="PurS-like"/>
    <property type="match status" value="1"/>
</dbReference>
<comment type="catalytic activity">
    <reaction evidence="6">
        <text>N(2)-formyl-N(1)-(5-phospho-beta-D-ribosyl)glycinamide + L-glutamine + ATP + H2O = 2-formamido-N(1)-(5-O-phospho-beta-D-ribosyl)acetamidine + L-glutamate + ADP + phosphate + H(+)</text>
        <dbReference type="Rhea" id="RHEA:17129"/>
        <dbReference type="ChEBI" id="CHEBI:15377"/>
        <dbReference type="ChEBI" id="CHEBI:15378"/>
        <dbReference type="ChEBI" id="CHEBI:29985"/>
        <dbReference type="ChEBI" id="CHEBI:30616"/>
        <dbReference type="ChEBI" id="CHEBI:43474"/>
        <dbReference type="ChEBI" id="CHEBI:58359"/>
        <dbReference type="ChEBI" id="CHEBI:147286"/>
        <dbReference type="ChEBI" id="CHEBI:147287"/>
        <dbReference type="ChEBI" id="CHEBI:456216"/>
        <dbReference type="EC" id="6.3.5.3"/>
    </reaction>
</comment>
<dbReference type="InterPro" id="IPR036604">
    <property type="entry name" value="PurS-like_sf"/>
</dbReference>
<protein>
    <recommendedName>
        <fullName evidence="6">Phosphoribosylformylglycinamidine synthase subunit PurS</fullName>
        <shortName evidence="6">FGAM synthase</shortName>
        <ecNumber evidence="6">6.3.5.3</ecNumber>
    </recommendedName>
    <alternativeName>
        <fullName evidence="6">Formylglycinamide ribonucleotide amidotransferase subunit III</fullName>
        <shortName evidence="6">FGAR amidotransferase III</shortName>
        <shortName evidence="6">FGAR-AT III</shortName>
    </alternativeName>
    <alternativeName>
        <fullName evidence="6">Phosphoribosylformylglycinamidine synthase subunit III</fullName>
    </alternativeName>
</protein>
<reference evidence="7 8" key="1">
    <citation type="submission" date="2019-01" db="EMBL/GenBank/DDBJ databases">
        <title>Insights into ecological role of a new deltaproteobacterial order Candidatus Sinidesulfobacterales (Sva0485) by metagenomics and metatranscriptomics.</title>
        <authorList>
            <person name="Tan S."/>
            <person name="Liu J."/>
            <person name="Fang Y."/>
            <person name="Hedlund B.P."/>
            <person name="Lian Z.H."/>
            <person name="Huang L.Y."/>
            <person name="Li J.T."/>
            <person name="Huang L.N."/>
            <person name="Li W.J."/>
            <person name="Jiang H.C."/>
            <person name="Dong H.L."/>
            <person name="Shu W.S."/>
        </authorList>
    </citation>
    <scope>NUCLEOTIDE SEQUENCE [LARGE SCALE GENOMIC DNA]</scope>
    <source>
        <strain evidence="7">AP3</strain>
    </source>
</reference>
<evidence type="ECO:0000313" key="8">
    <source>
        <dbReference type="Proteomes" id="UP000320813"/>
    </source>
</evidence>
<keyword evidence="5 6" id="KW-0067">ATP-binding</keyword>
<sequence length="87" mass="9726">MSGKKAMIKVTLKEEVLDPQGKAVLSVLKSSGYNNIKDVRVGKYIELTIDSDKEDKSKADMLNGEIKEISEKVLSNPLIEEFDIEIK</sequence>
<comment type="caution">
    <text evidence="7">The sequence shown here is derived from an EMBL/GenBank/DDBJ whole genome shotgun (WGS) entry which is preliminary data.</text>
</comment>
<organism evidence="7 8">
    <name type="scientific">Candidatus Acidulodesulfobacterium ferriphilum</name>
    <dbReference type="NCBI Taxonomy" id="2597223"/>
    <lineage>
        <taxon>Bacteria</taxon>
        <taxon>Deltaproteobacteria</taxon>
        <taxon>Candidatus Acidulodesulfobacterales</taxon>
        <taxon>Candidatus Acidulodesulfobacterium</taxon>
    </lineage>
</organism>
<dbReference type="PANTHER" id="PTHR34696">
    <property type="entry name" value="PHOSPHORIBOSYLFORMYLGLYCINAMIDINE SYNTHASE SUBUNIT PURS"/>
    <property type="match status" value="1"/>
</dbReference>
<dbReference type="GO" id="GO:0005737">
    <property type="term" value="C:cytoplasm"/>
    <property type="evidence" value="ECO:0007669"/>
    <property type="project" value="UniProtKB-SubCell"/>
</dbReference>
<dbReference type="EMBL" id="SGBD01000002">
    <property type="protein sequence ID" value="RZD14438.1"/>
    <property type="molecule type" value="Genomic_DNA"/>
</dbReference>
<evidence type="ECO:0000313" key="7">
    <source>
        <dbReference type="EMBL" id="RZD14438.1"/>
    </source>
</evidence>
<evidence type="ECO:0000256" key="4">
    <source>
        <dbReference type="ARBA" id="ARBA00022755"/>
    </source>
</evidence>
<dbReference type="Proteomes" id="UP000320813">
    <property type="component" value="Unassembled WGS sequence"/>
</dbReference>
<dbReference type="PANTHER" id="PTHR34696:SF1">
    <property type="entry name" value="PHOSPHORIBOSYLFORMYLGLYCINAMIDINE SYNTHASE SUBUNIT PURS"/>
    <property type="match status" value="1"/>
</dbReference>
<dbReference type="GO" id="GO:0005524">
    <property type="term" value="F:ATP binding"/>
    <property type="evidence" value="ECO:0007669"/>
    <property type="project" value="UniProtKB-UniRule"/>
</dbReference>
<dbReference type="GO" id="GO:0004642">
    <property type="term" value="F:phosphoribosylformylglycinamidine synthase activity"/>
    <property type="evidence" value="ECO:0007669"/>
    <property type="project" value="UniProtKB-UniRule"/>
</dbReference>
<dbReference type="UniPathway" id="UPA00074">
    <property type="reaction ID" value="UER00128"/>
</dbReference>
<name>A0A519BB47_9DELT</name>
<gene>
    <name evidence="6 7" type="primary">purS</name>
    <name evidence="7" type="ORF">EVJ47_04525</name>
</gene>
<evidence type="ECO:0000256" key="2">
    <source>
        <dbReference type="ARBA" id="ARBA00022598"/>
    </source>
</evidence>
<dbReference type="InterPro" id="IPR003850">
    <property type="entry name" value="PurS"/>
</dbReference>